<organism evidence="3 4">
    <name type="scientific">Lactarius akahatsu</name>
    <dbReference type="NCBI Taxonomy" id="416441"/>
    <lineage>
        <taxon>Eukaryota</taxon>
        <taxon>Fungi</taxon>
        <taxon>Dikarya</taxon>
        <taxon>Basidiomycota</taxon>
        <taxon>Agaricomycotina</taxon>
        <taxon>Agaricomycetes</taxon>
        <taxon>Russulales</taxon>
        <taxon>Russulaceae</taxon>
        <taxon>Lactarius</taxon>
    </lineage>
</organism>
<evidence type="ECO:0000256" key="2">
    <source>
        <dbReference type="SAM" id="Phobius"/>
    </source>
</evidence>
<keyword evidence="2" id="KW-0812">Transmembrane</keyword>
<feature type="compositionally biased region" description="Polar residues" evidence="1">
    <location>
        <begin position="22"/>
        <end position="31"/>
    </location>
</feature>
<keyword evidence="2" id="KW-1133">Transmembrane helix</keyword>
<reference evidence="3" key="1">
    <citation type="submission" date="2022-01" db="EMBL/GenBank/DDBJ databases">
        <title>Comparative genomics reveals a dynamic genome evolution in the ectomycorrhizal milk-cap (Lactarius) mushrooms.</title>
        <authorList>
            <consortium name="DOE Joint Genome Institute"/>
            <person name="Lebreton A."/>
            <person name="Tang N."/>
            <person name="Kuo A."/>
            <person name="LaButti K."/>
            <person name="Drula E."/>
            <person name="Barry K."/>
            <person name="Clum A."/>
            <person name="Lipzen A."/>
            <person name="Mousain D."/>
            <person name="Ng V."/>
            <person name="Wang R."/>
            <person name="Wang X."/>
            <person name="Dai Y."/>
            <person name="Henrissat B."/>
            <person name="Grigoriev I.V."/>
            <person name="Guerin-Laguette A."/>
            <person name="Yu F."/>
            <person name="Martin F.M."/>
        </authorList>
    </citation>
    <scope>NUCLEOTIDE SEQUENCE</scope>
    <source>
        <strain evidence="3">QP</strain>
    </source>
</reference>
<feature type="region of interest" description="Disordered" evidence="1">
    <location>
        <begin position="1"/>
        <end position="54"/>
    </location>
</feature>
<evidence type="ECO:0000256" key="1">
    <source>
        <dbReference type="SAM" id="MobiDB-lite"/>
    </source>
</evidence>
<evidence type="ECO:0008006" key="5">
    <source>
        <dbReference type="Google" id="ProtNLM"/>
    </source>
</evidence>
<protein>
    <recommendedName>
        <fullName evidence="5">Ubiquitin 3 binding protein But2 C-terminal domain-containing protein</fullName>
    </recommendedName>
</protein>
<name>A0AAD4LFK8_9AGAM</name>
<evidence type="ECO:0000313" key="3">
    <source>
        <dbReference type="EMBL" id="KAH8989973.1"/>
    </source>
</evidence>
<keyword evidence="4" id="KW-1185">Reference proteome</keyword>
<dbReference type="AlphaFoldDB" id="A0AAD4LFK8"/>
<gene>
    <name evidence="3" type="ORF">EDB92DRAFT_1946950</name>
</gene>
<comment type="caution">
    <text evidence="3">The sequence shown here is derived from an EMBL/GenBank/DDBJ whole genome shotgun (WGS) entry which is preliminary data.</text>
</comment>
<evidence type="ECO:0000313" key="4">
    <source>
        <dbReference type="Proteomes" id="UP001201163"/>
    </source>
</evidence>
<feature type="transmembrane region" description="Helical" evidence="2">
    <location>
        <begin position="63"/>
        <end position="87"/>
    </location>
</feature>
<keyword evidence="2" id="KW-0472">Membrane</keyword>
<dbReference type="EMBL" id="JAKELL010000033">
    <property type="protein sequence ID" value="KAH8989973.1"/>
    <property type="molecule type" value="Genomic_DNA"/>
</dbReference>
<accession>A0AAD4LFK8</accession>
<dbReference type="Proteomes" id="UP001201163">
    <property type="component" value="Unassembled WGS sequence"/>
</dbReference>
<proteinExistence type="predicted"/>
<sequence length="309" mass="33357">MSHTRGEYTSLPQDEDEDHPTQTEPSPQGRSQCDADHDPVPIPANRPHGDGVRSPSVSLSQRLIRWSLLFIVTCTVIDAMALAYIALLSAQNALSAQSGDCAGVAPKEEPLELRSSYINFDRIYGEGSTLRPAPHAPIVNHVLALAHVSRGRPHAVVTRNPGGGMTINGYVPLDARRLWVTDDVSTVVQFRAIDYGMENCSLALAPSAEGVAGVDVELDVWALADAPRRPGRRLNTNLDVRTLTWASRPERKEHIGTLSVVGGSPGETRMFPCPSGSYHTLEIACATTRGCDIDILGVGHGGIRQYQTL</sequence>